<evidence type="ECO:0008006" key="4">
    <source>
        <dbReference type="Google" id="ProtNLM"/>
    </source>
</evidence>
<organism evidence="2 3">
    <name type="scientific">Hymenobacter lucidus</name>
    <dbReference type="NCBI Taxonomy" id="2880930"/>
    <lineage>
        <taxon>Bacteria</taxon>
        <taxon>Pseudomonadati</taxon>
        <taxon>Bacteroidota</taxon>
        <taxon>Cytophagia</taxon>
        <taxon>Cytophagales</taxon>
        <taxon>Hymenobacteraceae</taxon>
        <taxon>Hymenobacter</taxon>
    </lineage>
</organism>
<keyword evidence="3" id="KW-1185">Reference proteome</keyword>
<reference evidence="2" key="1">
    <citation type="submission" date="2021-10" db="EMBL/GenBank/DDBJ databases">
        <authorList>
            <person name="Dean J.D."/>
            <person name="Kim M.K."/>
            <person name="Newey C.N."/>
            <person name="Stoker T.S."/>
            <person name="Thompson D.W."/>
            <person name="Grose J.H."/>
        </authorList>
    </citation>
    <scope>NUCLEOTIDE SEQUENCE</scope>
    <source>
        <strain evidence="2">BT178</strain>
    </source>
</reference>
<keyword evidence="1" id="KW-1133">Transmembrane helix</keyword>
<proteinExistence type="predicted"/>
<evidence type="ECO:0000313" key="2">
    <source>
        <dbReference type="EMBL" id="MCB2408031.1"/>
    </source>
</evidence>
<feature type="transmembrane region" description="Helical" evidence="1">
    <location>
        <begin position="109"/>
        <end position="125"/>
    </location>
</feature>
<evidence type="ECO:0000313" key="3">
    <source>
        <dbReference type="Proteomes" id="UP001165296"/>
    </source>
</evidence>
<feature type="transmembrane region" description="Helical" evidence="1">
    <location>
        <begin position="45"/>
        <end position="67"/>
    </location>
</feature>
<sequence>MKNRKHLLLHCLLPLLVSLGIYVLFRPRNTIVNELLFQFMTTKPPMLHLAYCRWIVHSLPGALWLYSFLSFSAVPTRRLLSLLPLAMALGIEVVQYLHITDGRFDWLDVAFYLGAWLVFSARQWGSRSPLLPEAPRPRLTLRYKFAYGFFIGIVLLSDVWFK</sequence>
<dbReference type="RefSeq" id="WP_226174594.1">
    <property type="nucleotide sequence ID" value="NZ_JAJADR010000002.1"/>
</dbReference>
<feature type="transmembrane region" description="Helical" evidence="1">
    <location>
        <begin position="7"/>
        <end position="25"/>
    </location>
</feature>
<evidence type="ECO:0000256" key="1">
    <source>
        <dbReference type="SAM" id="Phobius"/>
    </source>
</evidence>
<dbReference type="EMBL" id="JAJADR010000002">
    <property type="protein sequence ID" value="MCB2408031.1"/>
    <property type="molecule type" value="Genomic_DNA"/>
</dbReference>
<protein>
    <recommendedName>
        <fullName evidence="4">VanZ family protein</fullName>
    </recommendedName>
</protein>
<name>A0ABS8ARR1_9BACT</name>
<keyword evidence="1" id="KW-0812">Transmembrane</keyword>
<gene>
    <name evidence="2" type="ORF">LGH74_08585</name>
</gene>
<feature type="transmembrane region" description="Helical" evidence="1">
    <location>
        <begin position="79"/>
        <end position="97"/>
    </location>
</feature>
<keyword evidence="1" id="KW-0472">Membrane</keyword>
<comment type="caution">
    <text evidence="2">The sequence shown here is derived from an EMBL/GenBank/DDBJ whole genome shotgun (WGS) entry which is preliminary data.</text>
</comment>
<accession>A0ABS8ARR1</accession>
<feature type="transmembrane region" description="Helical" evidence="1">
    <location>
        <begin position="145"/>
        <end position="161"/>
    </location>
</feature>
<dbReference type="Proteomes" id="UP001165296">
    <property type="component" value="Unassembled WGS sequence"/>
</dbReference>